<feature type="signal peptide" evidence="1">
    <location>
        <begin position="1"/>
        <end position="19"/>
    </location>
</feature>
<dbReference type="EMBL" id="CP059693">
    <property type="protein sequence ID" value="WDE10554.1"/>
    <property type="molecule type" value="Genomic_DNA"/>
</dbReference>
<evidence type="ECO:0000256" key="1">
    <source>
        <dbReference type="SAM" id="SignalP"/>
    </source>
</evidence>
<name>A0ABY7VBS4_9GAMM</name>
<organism evidence="2 3">
    <name type="scientific">Thalassomonas haliotis</name>
    <dbReference type="NCBI Taxonomy" id="485448"/>
    <lineage>
        <taxon>Bacteria</taxon>
        <taxon>Pseudomonadati</taxon>
        <taxon>Pseudomonadota</taxon>
        <taxon>Gammaproteobacteria</taxon>
        <taxon>Alteromonadales</taxon>
        <taxon>Colwelliaceae</taxon>
        <taxon>Thalassomonas</taxon>
    </lineage>
</organism>
<keyword evidence="1" id="KW-0732">Signal</keyword>
<dbReference type="RefSeq" id="WP_274050594.1">
    <property type="nucleotide sequence ID" value="NZ_CP059693.1"/>
</dbReference>
<sequence>MKNLFAALLLTFVCSGLFAQENNRDIDKALVGKKAALLAMTREEFQGRAYCQNGYPCPSCRAVTQSQAREELTFGLEQKLISHAAFLWGWKNSYYPVISKRNDILAICKSA</sequence>
<evidence type="ECO:0000313" key="2">
    <source>
        <dbReference type="EMBL" id="WDE10554.1"/>
    </source>
</evidence>
<keyword evidence="3" id="KW-1185">Reference proteome</keyword>
<accession>A0ABY7VBS4</accession>
<gene>
    <name evidence="2" type="ORF">H3N35_20150</name>
</gene>
<reference evidence="2 3" key="1">
    <citation type="journal article" date="2022" name="Mar. Drugs">
        <title>Bioassay-Guided Fractionation Leads to the Detection of Cholic Acid Generated by the Rare Thalassomonas sp.</title>
        <authorList>
            <person name="Pheiffer F."/>
            <person name="Schneider Y.K."/>
            <person name="Hansen E.H."/>
            <person name="Andersen J.H."/>
            <person name="Isaksson J."/>
            <person name="Busche T."/>
            <person name="R C."/>
            <person name="Kalinowski J."/>
            <person name="Zyl L.V."/>
            <person name="Trindade M."/>
        </authorList>
    </citation>
    <scope>NUCLEOTIDE SEQUENCE [LARGE SCALE GENOMIC DNA]</scope>
    <source>
        <strain evidence="2 3">A5K-61T</strain>
    </source>
</reference>
<protein>
    <submittedName>
        <fullName evidence="2">Uncharacterized protein</fullName>
    </submittedName>
</protein>
<evidence type="ECO:0000313" key="3">
    <source>
        <dbReference type="Proteomes" id="UP001215231"/>
    </source>
</evidence>
<proteinExistence type="predicted"/>
<feature type="chain" id="PRO_5046290008" evidence="1">
    <location>
        <begin position="20"/>
        <end position="111"/>
    </location>
</feature>
<dbReference type="Proteomes" id="UP001215231">
    <property type="component" value="Chromosome"/>
</dbReference>